<feature type="transmembrane region" description="Helical" evidence="4">
    <location>
        <begin position="326"/>
        <end position="343"/>
    </location>
</feature>
<keyword evidence="4" id="KW-1133">Transmembrane helix</keyword>
<evidence type="ECO:0000313" key="7">
    <source>
        <dbReference type="Proteomes" id="UP000198619"/>
    </source>
</evidence>
<evidence type="ECO:0000256" key="1">
    <source>
        <dbReference type="ARBA" id="ARBA00022741"/>
    </source>
</evidence>
<dbReference type="STRING" id="84698.SAMN04488528_101064"/>
<feature type="transmembrane region" description="Helical" evidence="4">
    <location>
        <begin position="30"/>
        <end position="47"/>
    </location>
</feature>
<dbReference type="GO" id="GO:0140664">
    <property type="term" value="F:ATP-dependent DNA damage sensor activity"/>
    <property type="evidence" value="ECO:0007669"/>
    <property type="project" value="InterPro"/>
</dbReference>
<name>A0A1I0XX78_9CLOT</name>
<evidence type="ECO:0000256" key="4">
    <source>
        <dbReference type="SAM" id="Phobius"/>
    </source>
</evidence>
<dbReference type="Pfam" id="PF00488">
    <property type="entry name" value="MutS_V"/>
    <property type="match status" value="1"/>
</dbReference>
<keyword evidence="2" id="KW-0067">ATP-binding</keyword>
<dbReference type="Proteomes" id="UP000198619">
    <property type="component" value="Unassembled WGS sequence"/>
</dbReference>
<dbReference type="SMART" id="SM00534">
    <property type="entry name" value="MUTSac"/>
    <property type="match status" value="1"/>
</dbReference>
<dbReference type="InterPro" id="IPR000432">
    <property type="entry name" value="DNA_mismatch_repair_MutS_C"/>
</dbReference>
<dbReference type="GO" id="GO:0005524">
    <property type="term" value="F:ATP binding"/>
    <property type="evidence" value="ECO:0007669"/>
    <property type="project" value="UniProtKB-KW"/>
</dbReference>
<accession>A0A1I0XX78</accession>
<dbReference type="GO" id="GO:0006298">
    <property type="term" value="P:mismatch repair"/>
    <property type="evidence" value="ECO:0007669"/>
    <property type="project" value="InterPro"/>
</dbReference>
<evidence type="ECO:0000313" key="6">
    <source>
        <dbReference type="EMBL" id="SFB05759.1"/>
    </source>
</evidence>
<dbReference type="PANTHER" id="PTHR11361">
    <property type="entry name" value="DNA MISMATCH REPAIR PROTEIN MUTS FAMILY MEMBER"/>
    <property type="match status" value="1"/>
</dbReference>
<dbReference type="EMBL" id="FOKI01000010">
    <property type="protein sequence ID" value="SFB05759.1"/>
    <property type="molecule type" value="Genomic_DNA"/>
</dbReference>
<protein>
    <submittedName>
        <fullName evidence="6">MutS domain V</fullName>
    </submittedName>
</protein>
<feature type="transmembrane region" description="Helical" evidence="4">
    <location>
        <begin position="214"/>
        <end position="232"/>
    </location>
</feature>
<keyword evidence="3" id="KW-0238">DNA-binding</keyword>
<keyword evidence="1" id="KW-0547">Nucleotide-binding</keyword>
<dbReference type="Gene3D" id="3.40.50.300">
    <property type="entry name" value="P-loop containing nucleotide triphosphate hydrolases"/>
    <property type="match status" value="1"/>
</dbReference>
<gene>
    <name evidence="6" type="ORF">SAMN04488528_101064</name>
</gene>
<evidence type="ECO:0000256" key="3">
    <source>
        <dbReference type="ARBA" id="ARBA00023125"/>
    </source>
</evidence>
<dbReference type="RefSeq" id="WP_090040471.1">
    <property type="nucleotide sequence ID" value="NZ_FOKI01000010.1"/>
</dbReference>
<dbReference type="OrthoDB" id="9802448at2"/>
<organism evidence="6 7">
    <name type="scientific">Clostridium frigidicarnis</name>
    <dbReference type="NCBI Taxonomy" id="84698"/>
    <lineage>
        <taxon>Bacteria</taxon>
        <taxon>Bacillati</taxon>
        <taxon>Bacillota</taxon>
        <taxon>Clostridia</taxon>
        <taxon>Eubacteriales</taxon>
        <taxon>Clostridiaceae</taxon>
        <taxon>Clostridium</taxon>
    </lineage>
</organism>
<sequence length="594" mass="69178">MEYQKYDKRINAYEKLIGKLDKTVSIFSRIRLIIFLMLILGGILCFIKKQPTLFVINLLIFTVLFCVAVYFHNKYLNKRQEVLALKEINEINKKRIQGDFKEFKDLGTEFMKEGHPYESDLDIFGKGSLYQFLVMPMTPKGRERLSRALKDEEEFDVKYILKKQEAVKELSKTTVFRERLHGKSLVYNDKLIGYKKLIDIITSPCENLVSFGKVLISVISGATVVSIILAAFKVIPYFIPEILIILNVIILQLNKKERLEAFHLVGEQNKSLYAYKEILRLIERRNYSSELLKETKESLTKNNKSSYKSMNELYNIAEKLKNRQNGFYIILNMIFLLDYHYYIKLNDWKKSYSENIEVIIESIALFEELSCYSMLLKDMKGYTIPQFSNNREIDAQNIAHPLLVNKGISNYITLNNNERMWMITGSNMSGKSTYLRTIGINLVLAYAGAPVRSSKFICNKMNIYTCMRTGDDLEKSISSFYAEILKVKRIVSATNNKERVFFLLDEIFKGTNSKDRHKGAEILINQLINKDTLGLVSTHDLELGDMENENSFIRNYNFREYFENNEINFDYKLRKGVSETQNALYLMKLAGIEI</sequence>
<evidence type="ECO:0000256" key="2">
    <source>
        <dbReference type="ARBA" id="ARBA00022840"/>
    </source>
</evidence>
<keyword evidence="7" id="KW-1185">Reference proteome</keyword>
<keyword evidence="4" id="KW-0472">Membrane</keyword>
<proteinExistence type="predicted"/>
<feature type="domain" description="DNA mismatch repair proteins mutS family" evidence="5">
    <location>
        <begin position="418"/>
        <end position="593"/>
    </location>
</feature>
<feature type="transmembrane region" description="Helical" evidence="4">
    <location>
        <begin position="53"/>
        <end position="71"/>
    </location>
</feature>
<dbReference type="GO" id="GO:0030983">
    <property type="term" value="F:mismatched DNA binding"/>
    <property type="evidence" value="ECO:0007669"/>
    <property type="project" value="InterPro"/>
</dbReference>
<dbReference type="AlphaFoldDB" id="A0A1I0XX78"/>
<dbReference type="InterPro" id="IPR027417">
    <property type="entry name" value="P-loop_NTPase"/>
</dbReference>
<dbReference type="GO" id="GO:0005829">
    <property type="term" value="C:cytosol"/>
    <property type="evidence" value="ECO:0007669"/>
    <property type="project" value="TreeGrafter"/>
</dbReference>
<feature type="transmembrane region" description="Helical" evidence="4">
    <location>
        <begin position="238"/>
        <end position="254"/>
    </location>
</feature>
<keyword evidence="4" id="KW-0812">Transmembrane</keyword>
<evidence type="ECO:0000259" key="5">
    <source>
        <dbReference type="SMART" id="SM00534"/>
    </source>
</evidence>
<reference evidence="6 7" key="1">
    <citation type="submission" date="2016-10" db="EMBL/GenBank/DDBJ databases">
        <authorList>
            <person name="de Groot N.N."/>
        </authorList>
    </citation>
    <scope>NUCLEOTIDE SEQUENCE [LARGE SCALE GENOMIC DNA]</scope>
    <source>
        <strain evidence="6 7">DSM 12271</strain>
    </source>
</reference>
<dbReference type="CDD" id="cd03283">
    <property type="entry name" value="ABC_MutS-like"/>
    <property type="match status" value="1"/>
</dbReference>
<dbReference type="PANTHER" id="PTHR11361:SF99">
    <property type="entry name" value="DNA MISMATCH REPAIR PROTEIN"/>
    <property type="match status" value="1"/>
</dbReference>
<dbReference type="InterPro" id="IPR045076">
    <property type="entry name" value="MutS"/>
</dbReference>
<dbReference type="SUPFAM" id="SSF52540">
    <property type="entry name" value="P-loop containing nucleoside triphosphate hydrolases"/>
    <property type="match status" value="1"/>
</dbReference>